<dbReference type="InterPro" id="IPR050982">
    <property type="entry name" value="Auxin_biosynth/cation_transpt"/>
</dbReference>
<accession>A0A1N7H4V5</accession>
<dbReference type="InterPro" id="IPR036188">
    <property type="entry name" value="FAD/NAD-bd_sf"/>
</dbReference>
<evidence type="ECO:0000256" key="2">
    <source>
        <dbReference type="SAM" id="MobiDB-lite"/>
    </source>
</evidence>
<dbReference type="GO" id="GO:0004497">
    <property type="term" value="F:monooxygenase activity"/>
    <property type="evidence" value="ECO:0007669"/>
    <property type="project" value="TreeGrafter"/>
</dbReference>
<dbReference type="Gene3D" id="3.50.50.60">
    <property type="entry name" value="FAD/NAD(P)-binding domain"/>
    <property type="match status" value="1"/>
</dbReference>
<name>A0A1N7H4V5_9EURY</name>
<proteinExistence type="predicted"/>
<evidence type="ECO:0000313" key="3">
    <source>
        <dbReference type="EMBL" id="SIS19885.1"/>
    </source>
</evidence>
<dbReference type="Pfam" id="PF13738">
    <property type="entry name" value="Pyr_redox_3"/>
    <property type="match status" value="1"/>
</dbReference>
<dbReference type="EMBL" id="FTNR01000025">
    <property type="protein sequence ID" value="SIS19885.1"/>
    <property type="molecule type" value="Genomic_DNA"/>
</dbReference>
<dbReference type="STRING" id="308853.SAMN05421752_12513"/>
<keyword evidence="4" id="KW-1185">Reference proteome</keyword>
<protein>
    <submittedName>
        <fullName evidence="3">Pyridine nucleotide-disulphide oxidoreductase</fullName>
    </submittedName>
</protein>
<keyword evidence="1" id="KW-0560">Oxidoreductase</keyword>
<dbReference type="GO" id="GO:0050660">
    <property type="term" value="F:flavin adenine dinucleotide binding"/>
    <property type="evidence" value="ECO:0007669"/>
    <property type="project" value="TreeGrafter"/>
</dbReference>
<evidence type="ECO:0000313" key="4">
    <source>
        <dbReference type="Proteomes" id="UP000185936"/>
    </source>
</evidence>
<feature type="compositionally biased region" description="Polar residues" evidence="2">
    <location>
        <begin position="177"/>
        <end position="186"/>
    </location>
</feature>
<gene>
    <name evidence="3" type="ORF">SAMN05421752_12513</name>
</gene>
<dbReference type="SUPFAM" id="SSF51905">
    <property type="entry name" value="FAD/NAD(P)-binding domain"/>
    <property type="match status" value="1"/>
</dbReference>
<dbReference type="PANTHER" id="PTHR43539">
    <property type="entry name" value="FLAVIN-BINDING MONOOXYGENASE-LIKE PROTEIN (AFU_ORTHOLOGUE AFUA_4G09220)"/>
    <property type="match status" value="1"/>
</dbReference>
<dbReference type="PANTHER" id="PTHR43539:SF89">
    <property type="entry name" value="NAD(P)-BINDING DOMAIN-CONTAINING PROTEIN"/>
    <property type="match status" value="1"/>
</dbReference>
<dbReference type="RefSeq" id="WP_235847865.1">
    <property type="nucleotide sequence ID" value="NZ_FTNR01000025.1"/>
</dbReference>
<dbReference type="Proteomes" id="UP000185936">
    <property type="component" value="Unassembled WGS sequence"/>
</dbReference>
<organism evidence="3 4">
    <name type="scientific">Natronorubrum thiooxidans</name>
    <dbReference type="NCBI Taxonomy" id="308853"/>
    <lineage>
        <taxon>Archaea</taxon>
        <taxon>Methanobacteriati</taxon>
        <taxon>Methanobacteriota</taxon>
        <taxon>Stenosarchaea group</taxon>
        <taxon>Halobacteria</taxon>
        <taxon>Halobacteriales</taxon>
        <taxon>Natrialbaceae</taxon>
        <taxon>Natronorubrum</taxon>
    </lineage>
</organism>
<reference evidence="4" key="1">
    <citation type="submission" date="2017-01" db="EMBL/GenBank/DDBJ databases">
        <authorList>
            <person name="Varghese N."/>
            <person name="Submissions S."/>
        </authorList>
    </citation>
    <scope>NUCLEOTIDE SEQUENCE [LARGE SCALE GENOMIC DNA]</scope>
    <source>
        <strain evidence="4">type strain: HArc-</strain>
    </source>
</reference>
<sequence>MTLPKDVDVVVVGAGAAGIGTGVALSHLELETVILERDEIGASFRRWPDEMRFITPSFPSNSFELTDLNAVTPNTSPAVTLDREHPSGDEYADYLEAVADFHELSVETGVEVTGLRNRDAETGTTPASTESDAAPAVDGGFVLETTDERVHSESVVWATGQFGSPRQDVFPGADACSHTSEVSRGPTTRPRAVRTTS</sequence>
<evidence type="ECO:0000256" key="1">
    <source>
        <dbReference type="ARBA" id="ARBA00023002"/>
    </source>
</evidence>
<feature type="region of interest" description="Disordered" evidence="2">
    <location>
        <begin position="174"/>
        <end position="197"/>
    </location>
</feature>
<dbReference type="AlphaFoldDB" id="A0A1N7H4V5"/>